<keyword evidence="1" id="KW-1133">Transmembrane helix</keyword>
<reference evidence="2" key="1">
    <citation type="submission" date="2020-06" db="EMBL/GenBank/DDBJ databases">
        <authorList>
            <consortium name="Plant Systems Biology data submission"/>
        </authorList>
    </citation>
    <scope>NUCLEOTIDE SEQUENCE</scope>
    <source>
        <strain evidence="2">D6</strain>
    </source>
</reference>
<comment type="caution">
    <text evidence="2">The sequence shown here is derived from an EMBL/GenBank/DDBJ whole genome shotgun (WGS) entry which is preliminary data.</text>
</comment>
<keyword evidence="1" id="KW-0472">Membrane</keyword>
<dbReference type="GO" id="GO:0005778">
    <property type="term" value="C:peroxisomal membrane"/>
    <property type="evidence" value="ECO:0007669"/>
    <property type="project" value="TreeGrafter"/>
</dbReference>
<dbReference type="PANTHER" id="PTHR15460:SF3">
    <property type="entry name" value="PEROXISOMAL MEMBRANE PROTEIN 4"/>
    <property type="match status" value="1"/>
</dbReference>
<name>A0A9N8H5K5_9STRA</name>
<accession>A0A9N8H5K5</accession>
<dbReference type="InterPro" id="IPR019531">
    <property type="entry name" value="Pmp4"/>
</dbReference>
<evidence type="ECO:0000313" key="3">
    <source>
        <dbReference type="Proteomes" id="UP001153069"/>
    </source>
</evidence>
<evidence type="ECO:0000313" key="2">
    <source>
        <dbReference type="EMBL" id="CAB9500637.1"/>
    </source>
</evidence>
<organism evidence="2 3">
    <name type="scientific">Seminavis robusta</name>
    <dbReference type="NCBI Taxonomy" id="568900"/>
    <lineage>
        <taxon>Eukaryota</taxon>
        <taxon>Sar</taxon>
        <taxon>Stramenopiles</taxon>
        <taxon>Ochrophyta</taxon>
        <taxon>Bacillariophyta</taxon>
        <taxon>Bacillariophyceae</taxon>
        <taxon>Bacillariophycidae</taxon>
        <taxon>Naviculales</taxon>
        <taxon>Naviculaceae</taxon>
        <taxon>Seminavis</taxon>
    </lineage>
</organism>
<feature type="transmembrane region" description="Helical" evidence="1">
    <location>
        <begin position="51"/>
        <end position="73"/>
    </location>
</feature>
<gene>
    <name evidence="2" type="ORF">SEMRO_88_G046570.1</name>
</gene>
<keyword evidence="1" id="KW-0812">Transmembrane</keyword>
<dbReference type="OrthoDB" id="39659at2759"/>
<dbReference type="AlphaFoldDB" id="A0A9N8H5K5"/>
<dbReference type="Proteomes" id="UP001153069">
    <property type="component" value="Unassembled WGS sequence"/>
</dbReference>
<sequence length="236" mass="26177">MVKEELHSIASALVGGARYGVKIRLPHALVMTFLFRRDLSSKDKIKSILRLVYSHAASLAAFATIYKAILALLKLTSRKLLTSAGNNDLAWRTAGRKILSMIVDGPLPGESRLLQSAAAAAPPGHPERTHHAFIAGAVGGYFVWGQYSSLNHQILLYLASRVLVGLWKRMLRRRNARLEAESNTPSGDSLQIHHPQTFPLLAAMTWACVMALWEESPDVLHPSLKKSMDEIYRYVL</sequence>
<dbReference type="EMBL" id="CAICTM010000087">
    <property type="protein sequence ID" value="CAB9500637.1"/>
    <property type="molecule type" value="Genomic_DNA"/>
</dbReference>
<proteinExistence type="predicted"/>
<dbReference type="PANTHER" id="PTHR15460">
    <property type="entry name" value="PEROXISOMAL MEMBRANE PROTEIN 4"/>
    <property type="match status" value="1"/>
</dbReference>
<keyword evidence="3" id="KW-1185">Reference proteome</keyword>
<protein>
    <submittedName>
        <fullName evidence="2">Peroxisomal membrane protein</fullName>
    </submittedName>
</protein>
<evidence type="ECO:0000256" key="1">
    <source>
        <dbReference type="SAM" id="Phobius"/>
    </source>
</evidence>